<organism evidence="1">
    <name type="scientific">Haemophilus influenzae</name>
    <dbReference type="NCBI Taxonomy" id="727"/>
    <lineage>
        <taxon>Bacteria</taxon>
        <taxon>Pseudomonadati</taxon>
        <taxon>Pseudomonadota</taxon>
        <taxon>Gammaproteobacteria</taxon>
        <taxon>Pasteurellales</taxon>
        <taxon>Pasteurellaceae</taxon>
        <taxon>Haemophilus</taxon>
    </lineage>
</organism>
<dbReference type="EMBL" id="MZHU01000049">
    <property type="protein sequence ID" value="PRK64655.1"/>
    <property type="molecule type" value="Genomic_DNA"/>
</dbReference>
<protein>
    <submittedName>
        <fullName evidence="1">Uncharacterized protein</fullName>
    </submittedName>
</protein>
<dbReference type="AlphaFoldDB" id="A0A2S9S0H6"/>
<proteinExistence type="predicted"/>
<evidence type="ECO:0000313" key="1">
    <source>
        <dbReference type="EMBL" id="PRK64655.1"/>
    </source>
</evidence>
<name>A0A2S9S0H6_HAEIF</name>
<comment type="caution">
    <text evidence="1">The sequence shown here is derived from an EMBL/GenBank/DDBJ whole genome shotgun (WGS) entry which is preliminary data.</text>
</comment>
<sequence>MAQPSQLAEVKSYFEVKNKAHQHDGLKIFWLLI</sequence>
<accession>A0A2S9S0H6</accession>
<gene>
    <name evidence="1" type="ORF">BV163_01339</name>
</gene>
<reference evidence="1" key="1">
    <citation type="submission" date="2017-02" db="EMBL/GenBank/DDBJ databases">
        <title>Haemophilus influenzae in COPD genome sequencing project.</title>
        <authorList>
            <person name="Murphy T.F."/>
            <person name="Kong Y."/>
            <person name="Nadendla S."/>
            <person name="Tettelin H."/>
            <person name="Pettigrew M."/>
        </authorList>
    </citation>
    <scope>NUCLEOTIDE SEQUENCE [LARGE SCALE GENOMIC DNA]</scope>
    <source>
        <strain evidence="1">84P15H4</strain>
    </source>
</reference>